<dbReference type="Gene3D" id="1.25.40.20">
    <property type="entry name" value="Ankyrin repeat-containing domain"/>
    <property type="match status" value="2"/>
</dbReference>
<proteinExistence type="predicted"/>
<keyword evidence="10" id="KW-0407">Ion channel</keyword>
<dbReference type="PANTHER" id="PTHR47143">
    <property type="entry name" value="TRANSIENT RECEPTOR POTENTIAL CATION CHANNEL PROTEIN PAINLESS"/>
    <property type="match status" value="1"/>
</dbReference>
<dbReference type="PANTHER" id="PTHR47143:SF4">
    <property type="entry name" value="TRANSIENT RECEPTOR POTENTIAL CATION CHANNEL PROTEIN PAINLESS"/>
    <property type="match status" value="1"/>
</dbReference>
<keyword evidence="6 13" id="KW-1133">Transmembrane helix</keyword>
<feature type="transmembrane region" description="Helical" evidence="13">
    <location>
        <begin position="530"/>
        <end position="552"/>
    </location>
</feature>
<keyword evidence="9 13" id="KW-0472">Membrane</keyword>
<keyword evidence="3" id="KW-0716">Sensory transduction</keyword>
<keyword evidence="16" id="KW-1185">Reference proteome</keyword>
<feature type="transmembrane region" description="Helical" evidence="13">
    <location>
        <begin position="735"/>
        <end position="754"/>
    </location>
</feature>
<evidence type="ECO:0000256" key="10">
    <source>
        <dbReference type="ARBA" id="ARBA00023303"/>
    </source>
</evidence>
<evidence type="ECO:0000256" key="9">
    <source>
        <dbReference type="ARBA" id="ARBA00023136"/>
    </source>
</evidence>
<reference evidence="15 16" key="1">
    <citation type="submission" date="2023-09" db="EMBL/GenBank/DDBJ databases">
        <title>Genomes of two closely related lineages of the louse Polyplax serrata with different host specificities.</title>
        <authorList>
            <person name="Martinu J."/>
            <person name="Tarabai H."/>
            <person name="Stefka J."/>
            <person name="Hypsa V."/>
        </authorList>
    </citation>
    <scope>NUCLEOTIDE SEQUENCE [LARGE SCALE GENOMIC DNA]</scope>
    <source>
        <strain evidence="15">98ZLc_SE</strain>
    </source>
</reference>
<dbReference type="InterPro" id="IPR002110">
    <property type="entry name" value="Ankyrin_rpt"/>
</dbReference>
<comment type="subcellular location">
    <subcellularLocation>
        <location evidence="1">Membrane</location>
        <topology evidence="1">Multi-pass membrane protein</topology>
    </subcellularLocation>
</comment>
<evidence type="ECO:0000256" key="1">
    <source>
        <dbReference type="ARBA" id="ARBA00004141"/>
    </source>
</evidence>
<dbReference type="InterPro" id="IPR005821">
    <property type="entry name" value="Ion_trans_dom"/>
</dbReference>
<evidence type="ECO:0000256" key="13">
    <source>
        <dbReference type="SAM" id="Phobius"/>
    </source>
</evidence>
<sequence length="1011" mass="115634">MNIRMSGKLPECFEMASKDLCSTTTAHAQNDLLNAWRKKDINEFLNILSSSECDPNFLYENDNYMRLLDSVVENGNVEFTEAILKAGADINLINPVRSKAPVHFAVESGQLEILKLLVARGADINIRDSTGSTILHYTVKQKWAPGEQKMRKCLEYLLQLDNLKVNLTNRKGLTAIHLATMQGSVDAVKMLLEKGSHLDLDFVRVGSAKRTARQEIMQKFPDLEKELPAPPDIYDIKMDGDKLFSLLHDNFEDRFCETFQEQIKDKAQKSLLKYSDGKYTFLQYCCEKKYAKAVKVLLENNADVNYAPNKTTRPILIACRKGDAEILRLLLAAKPDLSPNEDGENALHIVVKYTDNSEEHFNCLQILLRRLNKSNLDVNAQDLKGNTPLHYAVKYGGPSCVEELLKHGAYLGTLNKFKKPPLAEMSSSTLGNYLDHCITATDVLDRGNNYIMKFNYNFLVPKSNSVDSDLDDVKIPLTDEDENVNLKREIESVPESQPLLYMCKDSHLRKLLVHPVLTSFILLKWQRVRIFYYVNLIFYLLFCFLLTVYILFGYRGIEVVDVGNYEAIKKPDLNNSMRIAHDKLSGIVEKSTTEKMTVTTVRIDLESINRNNSGDIEEILKESTAVDFLRVCLVIFLVILTLRELFQAVIHPKKYIMDPENWLEILLLVVLAFVLFKDCSREFPKSTRLGLWCPQFNALAILLSWFELVLLAGKHPLQSLHIEMFKTVSINFMKFLAWYVILIVAFALTFYTLFRGCGEECEENNPFVNPGLSIFKSIIMLTGEFDASDIPFVTFLGTSHVIFIAFIFLIAIVLLNLLNGLAVTDTQTIRNDSYLCRCIALVKLISYIENMLLVEADPFPCFNPFKCFGKKEKLLNLNCFEYLAKRIVFFPELLKDGVIYVLPNQRYKICFTDPKSINEEEPLCYNRLTDYYLDPSTAKTAERIVAERMAKKENPSLEMESLKKEMSFYGEKMSDMEKKMEALEQSTKQNEKLLIQILAILSLNNANNEDK</sequence>
<feature type="repeat" description="ANK" evidence="11">
    <location>
        <begin position="384"/>
        <end position="416"/>
    </location>
</feature>
<keyword evidence="2" id="KW-0813">Transport</keyword>
<organism evidence="15 16">
    <name type="scientific">Polyplax serrata</name>
    <name type="common">Common mouse louse</name>
    <dbReference type="NCBI Taxonomy" id="468196"/>
    <lineage>
        <taxon>Eukaryota</taxon>
        <taxon>Metazoa</taxon>
        <taxon>Ecdysozoa</taxon>
        <taxon>Arthropoda</taxon>
        <taxon>Hexapoda</taxon>
        <taxon>Insecta</taxon>
        <taxon>Pterygota</taxon>
        <taxon>Neoptera</taxon>
        <taxon>Paraneoptera</taxon>
        <taxon>Psocodea</taxon>
        <taxon>Troctomorpha</taxon>
        <taxon>Phthiraptera</taxon>
        <taxon>Anoplura</taxon>
        <taxon>Polyplacidae</taxon>
        <taxon>Polyplax</taxon>
    </lineage>
</organism>
<evidence type="ECO:0000256" key="2">
    <source>
        <dbReference type="ARBA" id="ARBA00022448"/>
    </source>
</evidence>
<feature type="transmembrane region" description="Helical" evidence="13">
    <location>
        <begin position="661"/>
        <end position="676"/>
    </location>
</feature>
<evidence type="ECO:0000256" key="5">
    <source>
        <dbReference type="ARBA" id="ARBA00022737"/>
    </source>
</evidence>
<keyword evidence="4 13" id="KW-0812">Transmembrane</keyword>
<evidence type="ECO:0000256" key="7">
    <source>
        <dbReference type="ARBA" id="ARBA00023043"/>
    </source>
</evidence>
<comment type="caution">
    <text evidence="15">The sequence shown here is derived from an EMBL/GenBank/DDBJ whole genome shotgun (WGS) entry which is preliminary data.</text>
</comment>
<evidence type="ECO:0000256" key="6">
    <source>
        <dbReference type="ARBA" id="ARBA00022989"/>
    </source>
</evidence>
<dbReference type="SMART" id="SM00248">
    <property type="entry name" value="ANK"/>
    <property type="match status" value="8"/>
</dbReference>
<feature type="transmembrane region" description="Helical" evidence="13">
    <location>
        <begin position="801"/>
        <end position="822"/>
    </location>
</feature>
<dbReference type="Pfam" id="PF12796">
    <property type="entry name" value="Ank_2"/>
    <property type="match status" value="2"/>
</dbReference>
<feature type="coiled-coil region" evidence="12">
    <location>
        <begin position="959"/>
        <end position="996"/>
    </location>
</feature>
<dbReference type="Proteomes" id="UP001359485">
    <property type="component" value="Unassembled WGS sequence"/>
</dbReference>
<dbReference type="EMBL" id="JAWJWF010000002">
    <property type="protein sequence ID" value="KAK6637535.1"/>
    <property type="molecule type" value="Genomic_DNA"/>
</dbReference>
<feature type="transmembrane region" description="Helical" evidence="13">
    <location>
        <begin position="696"/>
        <end position="714"/>
    </location>
</feature>
<evidence type="ECO:0000313" key="15">
    <source>
        <dbReference type="EMBL" id="KAK6637535.1"/>
    </source>
</evidence>
<keyword evidence="7 11" id="KW-0040">ANK repeat</keyword>
<evidence type="ECO:0000256" key="4">
    <source>
        <dbReference type="ARBA" id="ARBA00022692"/>
    </source>
</evidence>
<feature type="domain" description="Ion transport" evidence="14">
    <location>
        <begin position="622"/>
        <end position="832"/>
    </location>
</feature>
<feature type="repeat" description="ANK" evidence="11">
    <location>
        <begin position="171"/>
        <end position="199"/>
    </location>
</feature>
<evidence type="ECO:0000256" key="8">
    <source>
        <dbReference type="ARBA" id="ARBA00023065"/>
    </source>
</evidence>
<dbReference type="InterPro" id="IPR052076">
    <property type="entry name" value="TRP_cation_channel"/>
</dbReference>
<name>A0ABR1B7H4_POLSC</name>
<evidence type="ECO:0000256" key="12">
    <source>
        <dbReference type="SAM" id="Coils"/>
    </source>
</evidence>
<gene>
    <name evidence="15" type="ORF">RUM44_007957</name>
</gene>
<evidence type="ECO:0000256" key="11">
    <source>
        <dbReference type="PROSITE-ProRule" id="PRU00023"/>
    </source>
</evidence>
<dbReference type="PROSITE" id="PS50297">
    <property type="entry name" value="ANK_REP_REGION"/>
    <property type="match status" value="3"/>
</dbReference>
<feature type="transmembrane region" description="Helical" evidence="13">
    <location>
        <begin position="628"/>
        <end position="649"/>
    </location>
</feature>
<protein>
    <recommendedName>
        <fullName evidence="14">Ion transport domain-containing protein</fullName>
    </recommendedName>
</protein>
<dbReference type="Pfam" id="PF00520">
    <property type="entry name" value="Ion_trans"/>
    <property type="match status" value="1"/>
</dbReference>
<evidence type="ECO:0000259" key="14">
    <source>
        <dbReference type="Pfam" id="PF00520"/>
    </source>
</evidence>
<keyword evidence="5" id="KW-0677">Repeat</keyword>
<feature type="repeat" description="ANK" evidence="11">
    <location>
        <begin position="97"/>
        <end position="129"/>
    </location>
</feature>
<evidence type="ECO:0000313" key="16">
    <source>
        <dbReference type="Proteomes" id="UP001359485"/>
    </source>
</evidence>
<evidence type="ECO:0000256" key="3">
    <source>
        <dbReference type="ARBA" id="ARBA00022606"/>
    </source>
</evidence>
<keyword evidence="8" id="KW-0406">Ion transport</keyword>
<dbReference type="SUPFAM" id="SSF48403">
    <property type="entry name" value="Ankyrin repeat"/>
    <property type="match status" value="2"/>
</dbReference>
<dbReference type="PROSITE" id="PS50088">
    <property type="entry name" value="ANK_REPEAT"/>
    <property type="match status" value="3"/>
</dbReference>
<keyword evidence="12" id="KW-0175">Coiled coil</keyword>
<accession>A0ABR1B7H4</accession>
<dbReference type="InterPro" id="IPR036770">
    <property type="entry name" value="Ankyrin_rpt-contain_sf"/>
</dbReference>